<dbReference type="PANTHER" id="PTHR47963:SF7">
    <property type="entry name" value="ATP-DEPENDENT RNA HELICASE YFML-RELATED"/>
    <property type="match status" value="1"/>
</dbReference>
<evidence type="ECO:0000256" key="5">
    <source>
        <dbReference type="SAM" id="MobiDB-lite"/>
    </source>
</evidence>
<comment type="caution">
    <text evidence="8">The sequence shown here is derived from an EMBL/GenBank/DDBJ whole genome shotgun (WGS) entry which is preliminary data.</text>
</comment>
<feature type="domain" description="Helicase ATP-binding" evidence="6">
    <location>
        <begin position="30"/>
        <end position="199"/>
    </location>
</feature>
<dbReference type="Proteomes" id="UP001501577">
    <property type="component" value="Unassembled WGS sequence"/>
</dbReference>
<dbReference type="SMART" id="SM00487">
    <property type="entry name" value="DEXDc"/>
    <property type="match status" value="1"/>
</dbReference>
<dbReference type="CDD" id="cd00268">
    <property type="entry name" value="DEADc"/>
    <property type="match status" value="1"/>
</dbReference>
<dbReference type="InterPro" id="IPR027417">
    <property type="entry name" value="P-loop_NTPase"/>
</dbReference>
<protein>
    <submittedName>
        <fullName evidence="8">DEAD/DEAH box helicase</fullName>
    </submittedName>
</protein>
<evidence type="ECO:0000259" key="6">
    <source>
        <dbReference type="PROSITE" id="PS51192"/>
    </source>
</evidence>
<keyword evidence="9" id="KW-1185">Reference proteome</keyword>
<feature type="compositionally biased region" description="Basic residues" evidence="5">
    <location>
        <begin position="383"/>
        <end position="406"/>
    </location>
</feature>
<dbReference type="SUPFAM" id="SSF52540">
    <property type="entry name" value="P-loop containing nucleoside triphosphate hydrolases"/>
    <property type="match status" value="1"/>
</dbReference>
<keyword evidence="3 8" id="KW-0347">Helicase</keyword>
<evidence type="ECO:0000313" key="9">
    <source>
        <dbReference type="Proteomes" id="UP001501577"/>
    </source>
</evidence>
<evidence type="ECO:0000256" key="3">
    <source>
        <dbReference type="ARBA" id="ARBA00022806"/>
    </source>
</evidence>
<dbReference type="PROSITE" id="PS51192">
    <property type="entry name" value="HELICASE_ATP_BIND_1"/>
    <property type="match status" value="1"/>
</dbReference>
<dbReference type="Gene3D" id="3.40.50.300">
    <property type="entry name" value="P-loop containing nucleotide triphosphate hydrolases"/>
    <property type="match status" value="2"/>
</dbReference>
<keyword evidence="2" id="KW-0378">Hydrolase</keyword>
<reference evidence="8 9" key="1">
    <citation type="journal article" date="2019" name="Int. J. Syst. Evol. Microbiol.">
        <title>The Global Catalogue of Microorganisms (GCM) 10K type strain sequencing project: providing services to taxonomists for standard genome sequencing and annotation.</title>
        <authorList>
            <consortium name="The Broad Institute Genomics Platform"/>
            <consortium name="The Broad Institute Genome Sequencing Center for Infectious Disease"/>
            <person name="Wu L."/>
            <person name="Ma J."/>
        </authorList>
    </citation>
    <scope>NUCLEOTIDE SEQUENCE [LARGE SCALE GENOMIC DNA]</scope>
    <source>
        <strain evidence="8 9">JCM 8736</strain>
    </source>
</reference>
<dbReference type="EMBL" id="BAAAXQ010000057">
    <property type="protein sequence ID" value="GAA3020839.1"/>
    <property type="molecule type" value="Genomic_DNA"/>
</dbReference>
<dbReference type="PANTHER" id="PTHR47963">
    <property type="entry name" value="DEAD-BOX ATP-DEPENDENT RNA HELICASE 47, MITOCHONDRIAL"/>
    <property type="match status" value="1"/>
</dbReference>
<dbReference type="InterPro" id="IPR011545">
    <property type="entry name" value="DEAD/DEAH_box_helicase_dom"/>
</dbReference>
<dbReference type="RefSeq" id="WP_068709366.1">
    <property type="nucleotide sequence ID" value="NZ_BAAAXQ010000057.1"/>
</dbReference>
<keyword evidence="4" id="KW-0067">ATP-binding</keyword>
<evidence type="ECO:0000256" key="1">
    <source>
        <dbReference type="ARBA" id="ARBA00022741"/>
    </source>
</evidence>
<dbReference type="InterPro" id="IPR050547">
    <property type="entry name" value="DEAD_box_RNA_helicases"/>
</dbReference>
<evidence type="ECO:0000256" key="2">
    <source>
        <dbReference type="ARBA" id="ARBA00022801"/>
    </source>
</evidence>
<dbReference type="CDD" id="cd18787">
    <property type="entry name" value="SF2_C_DEAD"/>
    <property type="match status" value="1"/>
</dbReference>
<dbReference type="GO" id="GO:0004386">
    <property type="term" value="F:helicase activity"/>
    <property type="evidence" value="ECO:0007669"/>
    <property type="project" value="UniProtKB-KW"/>
</dbReference>
<organism evidence="8 9">
    <name type="scientific">Tetragenococcus solitarius</name>
    <dbReference type="NCBI Taxonomy" id="71453"/>
    <lineage>
        <taxon>Bacteria</taxon>
        <taxon>Bacillati</taxon>
        <taxon>Bacillota</taxon>
        <taxon>Bacilli</taxon>
        <taxon>Lactobacillales</taxon>
        <taxon>Enterococcaceae</taxon>
        <taxon>Tetragenococcus</taxon>
    </lineage>
</organism>
<proteinExistence type="predicted"/>
<dbReference type="SMART" id="SM00490">
    <property type="entry name" value="HELICc"/>
    <property type="match status" value="1"/>
</dbReference>
<accession>A0ABN3Y6S8</accession>
<dbReference type="InterPro" id="IPR044742">
    <property type="entry name" value="DEAD/DEAH_RhlB"/>
</dbReference>
<dbReference type="InterPro" id="IPR014001">
    <property type="entry name" value="Helicase_ATP-bd"/>
</dbReference>
<evidence type="ECO:0000313" key="8">
    <source>
        <dbReference type="EMBL" id="GAA3020839.1"/>
    </source>
</evidence>
<feature type="domain" description="Helicase C-terminal" evidence="7">
    <location>
        <begin position="225"/>
        <end position="369"/>
    </location>
</feature>
<keyword evidence="1" id="KW-0547">Nucleotide-binding</keyword>
<name>A0ABN3Y6S8_9ENTE</name>
<dbReference type="PROSITE" id="PS51194">
    <property type="entry name" value="HELICASE_CTER"/>
    <property type="match status" value="1"/>
</dbReference>
<evidence type="ECO:0000259" key="7">
    <source>
        <dbReference type="PROSITE" id="PS51194"/>
    </source>
</evidence>
<sequence>MEKQFLPEVWQQRIISEGFEQASLIQEKVFSDLYQGKSLVGIAPTGTGKTLAYLWPTLLKVKPKQGNQLLIVTPSQELGIQVANVARPWAADLDLHVQALIGGANKKRQLEKLKAKPEILIGTPGRLVELMKEKKLKAAHIQMVILDEVDQLLQKEAVGFMESILKSVPKTSQYAFFSATGEKALPAIKRFVQSDLPVFDVTKEEDSHKKVTHYYLVYPARKRVDALRRMGNLPDFQGLVFFNEVQDLGSAEEKLQYHHLPVASLASDQSKIMRKQALENFRQQQLVELLTTDVASRGLDIADLYYVINAEVPNTAESYLHRAGRIGRMGKSGAVVTIVQEHTLPQLKKITNRLKLSLQEIYLYEGTLTTENPEEQPKTTPTKTKKKSKKPKKSKKKPKNKGKRNGKTSSGNR</sequence>
<dbReference type="Pfam" id="PF00271">
    <property type="entry name" value="Helicase_C"/>
    <property type="match status" value="1"/>
</dbReference>
<gene>
    <name evidence="8" type="ORF">GCM10019998_16470</name>
</gene>
<dbReference type="Pfam" id="PF00270">
    <property type="entry name" value="DEAD"/>
    <property type="match status" value="1"/>
</dbReference>
<feature type="region of interest" description="Disordered" evidence="5">
    <location>
        <begin position="369"/>
        <end position="413"/>
    </location>
</feature>
<dbReference type="InterPro" id="IPR001650">
    <property type="entry name" value="Helicase_C-like"/>
</dbReference>
<evidence type="ECO:0000256" key="4">
    <source>
        <dbReference type="ARBA" id="ARBA00022840"/>
    </source>
</evidence>